<dbReference type="SUPFAM" id="SSF54427">
    <property type="entry name" value="NTF2-like"/>
    <property type="match status" value="1"/>
</dbReference>
<dbReference type="PANTHER" id="PTHR38436">
    <property type="entry name" value="POLYKETIDE CYCLASE SNOAL-LIKE DOMAIN"/>
    <property type="match status" value="1"/>
</dbReference>
<dbReference type="InterPro" id="IPR009959">
    <property type="entry name" value="Cyclase_SnoaL-like"/>
</dbReference>
<dbReference type="AlphaFoldDB" id="A0A4R6JZD8"/>
<dbReference type="PANTHER" id="PTHR38436:SF1">
    <property type="entry name" value="ESTER CYCLASE"/>
    <property type="match status" value="1"/>
</dbReference>
<accession>A0A4R6JZD8</accession>
<dbReference type="EMBL" id="SNWR01000001">
    <property type="protein sequence ID" value="TDO41272.1"/>
    <property type="molecule type" value="Genomic_DNA"/>
</dbReference>
<sequence>MQAYLMTNTELREFYDRYIAMLNAHDLERVDEFIDDKITYYGDRATRDQAFASLSALIDAVPDLHWELQELAVDGEHLAARLVNTGTPAKEWLGVAPTGGSFEIVEYAVYRVRDGRFVHMANVHDAETLERQLTTAPSTRSGTTGQPAGAL</sequence>
<dbReference type="Proteomes" id="UP000294901">
    <property type="component" value="Unassembled WGS sequence"/>
</dbReference>
<gene>
    <name evidence="1" type="ORF">C8E87_5002</name>
</gene>
<dbReference type="Pfam" id="PF07366">
    <property type="entry name" value="SnoaL"/>
    <property type="match status" value="1"/>
</dbReference>
<evidence type="ECO:0000313" key="1">
    <source>
        <dbReference type="EMBL" id="TDO41272.1"/>
    </source>
</evidence>
<comment type="caution">
    <text evidence="1">The sequence shown here is derived from an EMBL/GenBank/DDBJ whole genome shotgun (WGS) entry which is preliminary data.</text>
</comment>
<name>A0A4R6JZD8_9ACTN</name>
<proteinExistence type="predicted"/>
<dbReference type="Gene3D" id="3.10.450.50">
    <property type="match status" value="1"/>
</dbReference>
<evidence type="ECO:0000313" key="2">
    <source>
        <dbReference type="Proteomes" id="UP000294901"/>
    </source>
</evidence>
<keyword evidence="2" id="KW-1185">Reference proteome</keyword>
<reference evidence="1 2" key="1">
    <citation type="submission" date="2019-03" db="EMBL/GenBank/DDBJ databases">
        <title>Sequencing the genomes of 1000 actinobacteria strains.</title>
        <authorList>
            <person name="Klenk H.-P."/>
        </authorList>
    </citation>
    <scope>NUCLEOTIDE SEQUENCE [LARGE SCALE GENOMIC DNA]</scope>
    <source>
        <strain evidence="1 2">DSM 43805</strain>
    </source>
</reference>
<dbReference type="GO" id="GO:0030638">
    <property type="term" value="P:polyketide metabolic process"/>
    <property type="evidence" value="ECO:0007669"/>
    <property type="project" value="InterPro"/>
</dbReference>
<protein>
    <submittedName>
        <fullName evidence="1">Putative ester cyclase</fullName>
    </submittedName>
</protein>
<organism evidence="1 2">
    <name type="scientific">Paractinoplanes brasiliensis</name>
    <dbReference type="NCBI Taxonomy" id="52695"/>
    <lineage>
        <taxon>Bacteria</taxon>
        <taxon>Bacillati</taxon>
        <taxon>Actinomycetota</taxon>
        <taxon>Actinomycetes</taxon>
        <taxon>Micromonosporales</taxon>
        <taxon>Micromonosporaceae</taxon>
        <taxon>Paractinoplanes</taxon>
    </lineage>
</organism>
<dbReference type="InterPro" id="IPR032710">
    <property type="entry name" value="NTF2-like_dom_sf"/>
</dbReference>